<dbReference type="PANTHER" id="PTHR34563">
    <property type="entry name" value="BNACNNG33880D PROTEIN"/>
    <property type="match status" value="1"/>
</dbReference>
<reference evidence="2 3" key="1">
    <citation type="submission" date="2019-07" db="EMBL/GenBank/DDBJ databases">
        <title>De Novo Assembly of kiwifruit Actinidia rufa.</title>
        <authorList>
            <person name="Sugita-Konishi S."/>
            <person name="Sato K."/>
            <person name="Mori E."/>
            <person name="Abe Y."/>
            <person name="Kisaki G."/>
            <person name="Hamano K."/>
            <person name="Suezawa K."/>
            <person name="Otani M."/>
            <person name="Fukuda T."/>
            <person name="Manabe T."/>
            <person name="Gomi K."/>
            <person name="Tabuchi M."/>
            <person name="Akimitsu K."/>
            <person name="Kataoka I."/>
        </authorList>
    </citation>
    <scope>NUCLEOTIDE SEQUENCE [LARGE SCALE GENOMIC DNA]</scope>
    <source>
        <strain evidence="3">cv. Fuchu</strain>
    </source>
</reference>
<dbReference type="Proteomes" id="UP000585474">
    <property type="component" value="Unassembled WGS sequence"/>
</dbReference>
<sequence>MANQLGNLVESIKSKVRSLKKSKKPYVKMDKSASVKVEIRSRQARKLIDKTLKVADRPGKRSRQHNVVCPAPPVPRNPSVGSANEVVNGEDVRELVRVGSKRDAGTKVEMVKVDGLKEEGKLGASGMRRSYTVGFERIRRIDEDKPCEFEEEEDHHVQARGNIRDQLLYPRSKT</sequence>
<comment type="caution">
    <text evidence="2">The sequence shown here is derived from an EMBL/GenBank/DDBJ whole genome shotgun (WGS) entry which is preliminary data.</text>
</comment>
<name>A0A7J0H1I8_9ERIC</name>
<evidence type="ECO:0000313" key="2">
    <source>
        <dbReference type="EMBL" id="GFZ16878.1"/>
    </source>
</evidence>
<accession>A0A7J0H1I8</accession>
<dbReference type="AlphaFoldDB" id="A0A7J0H1I8"/>
<evidence type="ECO:0000313" key="3">
    <source>
        <dbReference type="Proteomes" id="UP000585474"/>
    </source>
</evidence>
<dbReference type="OrthoDB" id="694638at2759"/>
<keyword evidence="3" id="KW-1185">Reference proteome</keyword>
<feature type="region of interest" description="Disordered" evidence="1">
    <location>
        <begin position="149"/>
        <end position="174"/>
    </location>
</feature>
<dbReference type="EMBL" id="BJWL01000026">
    <property type="protein sequence ID" value="GFZ16878.1"/>
    <property type="molecule type" value="Genomic_DNA"/>
</dbReference>
<organism evidence="2 3">
    <name type="scientific">Actinidia rufa</name>
    <dbReference type="NCBI Taxonomy" id="165716"/>
    <lineage>
        <taxon>Eukaryota</taxon>
        <taxon>Viridiplantae</taxon>
        <taxon>Streptophyta</taxon>
        <taxon>Embryophyta</taxon>
        <taxon>Tracheophyta</taxon>
        <taxon>Spermatophyta</taxon>
        <taxon>Magnoliopsida</taxon>
        <taxon>eudicotyledons</taxon>
        <taxon>Gunneridae</taxon>
        <taxon>Pentapetalae</taxon>
        <taxon>asterids</taxon>
        <taxon>Ericales</taxon>
        <taxon>Actinidiaceae</taxon>
        <taxon>Actinidia</taxon>
    </lineage>
</organism>
<gene>
    <name evidence="2" type="ORF">Acr_26g0001480</name>
</gene>
<evidence type="ECO:0000256" key="1">
    <source>
        <dbReference type="SAM" id="MobiDB-lite"/>
    </source>
</evidence>
<protein>
    <submittedName>
        <fullName evidence="2">Uncharacterized protein</fullName>
    </submittedName>
</protein>
<proteinExistence type="predicted"/>
<dbReference type="PANTHER" id="PTHR34563:SF6">
    <property type="entry name" value="OS08G0416800 PROTEIN"/>
    <property type="match status" value="1"/>
</dbReference>
<feature type="region of interest" description="Disordered" evidence="1">
    <location>
        <begin position="53"/>
        <end position="88"/>
    </location>
</feature>